<evidence type="ECO:0000256" key="15">
    <source>
        <dbReference type="PIRSR" id="PIRSR001461-2"/>
    </source>
</evidence>
<dbReference type="NCBIfam" id="TIGR01163">
    <property type="entry name" value="rpe"/>
    <property type="match status" value="1"/>
</dbReference>
<feature type="binding site" evidence="16">
    <location>
        <position position="175"/>
    </location>
    <ligand>
        <name>substrate</name>
    </ligand>
</feature>
<keyword evidence="10 15" id="KW-0479">Metal-binding</keyword>
<evidence type="ECO:0000256" key="8">
    <source>
        <dbReference type="ARBA" id="ARBA00013188"/>
    </source>
</evidence>
<comment type="cofactor">
    <cofactor evidence="3">
        <name>Co(2+)</name>
        <dbReference type="ChEBI" id="CHEBI:48828"/>
    </cofactor>
</comment>
<dbReference type="GO" id="GO:0046872">
    <property type="term" value="F:metal ion binding"/>
    <property type="evidence" value="ECO:0007669"/>
    <property type="project" value="UniProtKB-KW"/>
</dbReference>
<evidence type="ECO:0000256" key="11">
    <source>
        <dbReference type="ARBA" id="ARBA00023235"/>
    </source>
</evidence>
<dbReference type="EMBL" id="CAJVPI010000497">
    <property type="protein sequence ID" value="CAG8542411.1"/>
    <property type="molecule type" value="Genomic_DNA"/>
</dbReference>
<evidence type="ECO:0000256" key="5">
    <source>
        <dbReference type="ARBA" id="ARBA00001954"/>
    </source>
</evidence>
<protein>
    <recommendedName>
        <fullName evidence="9 13">Ribulose-phosphate 3-epimerase</fullName>
        <ecNumber evidence="8 13">5.1.3.1</ecNumber>
    </recommendedName>
</protein>
<evidence type="ECO:0000256" key="16">
    <source>
        <dbReference type="PIRSR" id="PIRSR001461-3"/>
    </source>
</evidence>
<reference evidence="17" key="1">
    <citation type="submission" date="2021-06" db="EMBL/GenBank/DDBJ databases">
        <authorList>
            <person name="Kallberg Y."/>
            <person name="Tangrot J."/>
            <person name="Rosling A."/>
        </authorList>
    </citation>
    <scope>NUCLEOTIDE SEQUENCE</scope>
    <source>
        <strain evidence="17">BR232B</strain>
    </source>
</reference>
<gene>
    <name evidence="17" type="ORF">PBRASI_LOCUS4655</name>
</gene>
<dbReference type="InterPro" id="IPR026019">
    <property type="entry name" value="Ribul_P_3_epim"/>
</dbReference>
<dbReference type="GO" id="GO:0006098">
    <property type="term" value="P:pentose-phosphate shunt"/>
    <property type="evidence" value="ECO:0007669"/>
    <property type="project" value="InterPro"/>
</dbReference>
<dbReference type="Proteomes" id="UP000789739">
    <property type="component" value="Unassembled WGS sequence"/>
</dbReference>
<proteinExistence type="inferred from homology"/>
<feature type="binding site" evidence="16">
    <location>
        <begin position="195"/>
        <end position="196"/>
    </location>
    <ligand>
        <name>substrate</name>
    </ligand>
</feature>
<dbReference type="InterPro" id="IPR011060">
    <property type="entry name" value="RibuloseP-bd_barrel"/>
</dbReference>
<keyword evidence="11 13" id="KW-0413">Isomerase</keyword>
<evidence type="ECO:0000256" key="12">
    <source>
        <dbReference type="ARBA" id="ARBA00023285"/>
    </source>
</evidence>
<comment type="cofactor">
    <cofactor evidence="2">
        <name>Mn(2+)</name>
        <dbReference type="ChEBI" id="CHEBI:29035"/>
    </cofactor>
</comment>
<dbReference type="Pfam" id="PF00834">
    <property type="entry name" value="Ribul_P_3_epim"/>
    <property type="match status" value="1"/>
</dbReference>
<organism evidence="17 18">
    <name type="scientific">Paraglomus brasilianum</name>
    <dbReference type="NCBI Taxonomy" id="144538"/>
    <lineage>
        <taxon>Eukaryota</taxon>
        <taxon>Fungi</taxon>
        <taxon>Fungi incertae sedis</taxon>
        <taxon>Mucoromycota</taxon>
        <taxon>Glomeromycotina</taxon>
        <taxon>Glomeromycetes</taxon>
        <taxon>Paraglomerales</taxon>
        <taxon>Paraglomeraceae</taxon>
        <taxon>Paraglomus</taxon>
    </lineage>
</organism>
<dbReference type="GO" id="GO:0004750">
    <property type="term" value="F:D-ribulose-phosphate 3-epimerase activity"/>
    <property type="evidence" value="ECO:0007669"/>
    <property type="project" value="UniProtKB-EC"/>
</dbReference>
<dbReference type="InterPro" id="IPR013785">
    <property type="entry name" value="Aldolase_TIM"/>
</dbReference>
<comment type="catalytic activity">
    <reaction evidence="1 13">
        <text>D-ribulose 5-phosphate = D-xylulose 5-phosphate</text>
        <dbReference type="Rhea" id="RHEA:13677"/>
        <dbReference type="ChEBI" id="CHEBI:57737"/>
        <dbReference type="ChEBI" id="CHEBI:58121"/>
        <dbReference type="EC" id="5.1.3.1"/>
    </reaction>
</comment>
<feature type="binding site" evidence="15">
    <location>
        <position position="36"/>
    </location>
    <ligand>
        <name>a divalent metal cation</name>
        <dbReference type="ChEBI" id="CHEBI:60240"/>
    </ligand>
</feature>
<evidence type="ECO:0000256" key="9">
    <source>
        <dbReference type="ARBA" id="ARBA00013920"/>
    </source>
</evidence>
<evidence type="ECO:0000256" key="10">
    <source>
        <dbReference type="ARBA" id="ARBA00022723"/>
    </source>
</evidence>
<keyword evidence="18" id="KW-1185">Reference proteome</keyword>
<feature type="active site" description="Proton acceptor" evidence="14">
    <location>
        <position position="36"/>
    </location>
</feature>
<accession>A0A9N9AUS5</accession>
<feature type="binding site" evidence="16">
    <location>
        <position position="67"/>
    </location>
    <ligand>
        <name>substrate</name>
    </ligand>
</feature>
<dbReference type="CDD" id="cd00429">
    <property type="entry name" value="RPE"/>
    <property type="match status" value="1"/>
</dbReference>
<dbReference type="PANTHER" id="PTHR11749">
    <property type="entry name" value="RIBULOSE-5-PHOSPHATE-3-EPIMERASE"/>
    <property type="match status" value="1"/>
</dbReference>
<evidence type="ECO:0000256" key="7">
    <source>
        <dbReference type="ARBA" id="ARBA00009541"/>
    </source>
</evidence>
<feature type="binding site" evidence="15">
    <location>
        <position position="67"/>
    </location>
    <ligand>
        <name>a divalent metal cation</name>
        <dbReference type="ChEBI" id="CHEBI:60240"/>
    </ligand>
</feature>
<dbReference type="OrthoDB" id="1927044at2759"/>
<evidence type="ECO:0000313" key="17">
    <source>
        <dbReference type="EMBL" id="CAG8542411.1"/>
    </source>
</evidence>
<evidence type="ECO:0000256" key="3">
    <source>
        <dbReference type="ARBA" id="ARBA00001941"/>
    </source>
</evidence>
<dbReference type="EC" id="5.1.3.1" evidence="8 13"/>
<dbReference type="GO" id="GO:0005975">
    <property type="term" value="P:carbohydrate metabolic process"/>
    <property type="evidence" value="ECO:0007669"/>
    <property type="project" value="InterPro"/>
</dbReference>
<comment type="cofactor">
    <cofactor evidence="5">
        <name>Fe(2+)</name>
        <dbReference type="ChEBI" id="CHEBI:29033"/>
    </cofactor>
</comment>
<dbReference type="NCBIfam" id="NF004076">
    <property type="entry name" value="PRK05581.1-4"/>
    <property type="match status" value="1"/>
</dbReference>
<comment type="cofactor">
    <cofactor evidence="15">
        <name>a divalent metal cation</name>
        <dbReference type="ChEBI" id="CHEBI:60240"/>
    </cofactor>
    <text evidence="15">Binds 1 divalent metal cation per subunit.</text>
</comment>
<evidence type="ECO:0000256" key="14">
    <source>
        <dbReference type="PIRSR" id="PIRSR001461-1"/>
    </source>
</evidence>
<keyword evidence="12 15" id="KW-0170">Cobalt</keyword>
<evidence type="ECO:0000256" key="2">
    <source>
        <dbReference type="ARBA" id="ARBA00001936"/>
    </source>
</evidence>
<keyword evidence="13" id="KW-0119">Carbohydrate metabolism</keyword>
<evidence type="ECO:0000256" key="6">
    <source>
        <dbReference type="ARBA" id="ARBA00005016"/>
    </source>
</evidence>
<name>A0A9N9AUS5_9GLOM</name>
<comment type="caution">
    <text evidence="17">The sequence shown here is derived from an EMBL/GenBank/DDBJ whole genome shotgun (WGS) entry which is preliminary data.</text>
</comment>
<feature type="binding site" evidence="16">
    <location>
        <begin position="144"/>
        <end position="147"/>
    </location>
    <ligand>
        <name>substrate</name>
    </ligand>
</feature>
<dbReference type="AlphaFoldDB" id="A0A9N9AUS5"/>
<comment type="pathway">
    <text evidence="6">Carbohydrate degradation; pentose phosphate pathway; D-xylulose 5-phosphate from D-ribulose 5-phosphate (non-oxidative stage): step 1/1.</text>
</comment>
<feature type="active site" description="Proton donor" evidence="14">
    <location>
        <position position="173"/>
    </location>
</feature>
<sequence>MPSAKIAPSVLSSDFSQLAAECKRMVEDGADWLHMDVMDGHFVPNITIGAPIVKSLRKHVDTFLDCHLMVTDPDKWVEDFAKAGASMYTFHIEAAGKDSRALIDKIHKLGMRAGVAVKPKTPIDTVFPLADVMDMCLVMTVEPGFGGQKFMGECIEKVKVLREKFPDLDIEVDGGLGLDNIDIAANAGANVIVAGTSIFGSPDPADTISKLRASVGTAQEKFQK</sequence>
<comment type="cofactor">
    <cofactor evidence="4">
        <name>Zn(2+)</name>
        <dbReference type="ChEBI" id="CHEBI:29105"/>
    </cofactor>
</comment>
<dbReference type="PIRSF" id="PIRSF001461">
    <property type="entry name" value="RPE"/>
    <property type="match status" value="1"/>
</dbReference>
<keyword evidence="15" id="KW-0464">Manganese</keyword>
<comment type="similarity">
    <text evidence="7 13">Belongs to the ribulose-phosphate 3-epimerase family.</text>
</comment>
<feature type="binding site" evidence="15">
    <location>
        <position position="34"/>
    </location>
    <ligand>
        <name>a divalent metal cation</name>
        <dbReference type="ChEBI" id="CHEBI:60240"/>
    </ligand>
</feature>
<keyword evidence="15" id="KW-0862">Zinc</keyword>
<dbReference type="FunFam" id="3.20.20.70:FF:000171">
    <property type="entry name" value="Ribulose-phosphate 3-epimerase"/>
    <property type="match status" value="1"/>
</dbReference>
<evidence type="ECO:0000256" key="1">
    <source>
        <dbReference type="ARBA" id="ARBA00001782"/>
    </source>
</evidence>
<evidence type="ECO:0000256" key="4">
    <source>
        <dbReference type="ARBA" id="ARBA00001947"/>
    </source>
</evidence>
<dbReference type="InterPro" id="IPR000056">
    <property type="entry name" value="Ribul_P_3_epim-like"/>
</dbReference>
<feature type="binding site" evidence="16">
    <location>
        <position position="9"/>
    </location>
    <ligand>
        <name>substrate</name>
    </ligand>
</feature>
<evidence type="ECO:0000313" key="18">
    <source>
        <dbReference type="Proteomes" id="UP000789739"/>
    </source>
</evidence>
<dbReference type="HAMAP" id="MF_02227">
    <property type="entry name" value="RPE"/>
    <property type="match status" value="1"/>
</dbReference>
<dbReference type="PROSITE" id="PS01085">
    <property type="entry name" value="RIBUL_P_3_EPIMER_1"/>
    <property type="match status" value="1"/>
</dbReference>
<dbReference type="Gene3D" id="3.20.20.70">
    <property type="entry name" value="Aldolase class I"/>
    <property type="match status" value="1"/>
</dbReference>
<feature type="binding site" evidence="15">
    <location>
        <position position="173"/>
    </location>
    <ligand>
        <name>a divalent metal cation</name>
        <dbReference type="ChEBI" id="CHEBI:60240"/>
    </ligand>
</feature>
<evidence type="ECO:0000256" key="13">
    <source>
        <dbReference type="PIRNR" id="PIRNR001461"/>
    </source>
</evidence>
<dbReference type="SUPFAM" id="SSF51366">
    <property type="entry name" value="Ribulose-phoshate binding barrel"/>
    <property type="match status" value="1"/>
</dbReference>